<keyword evidence="2" id="KW-1185">Reference proteome</keyword>
<reference evidence="1 2" key="1">
    <citation type="submission" date="2019-03" db="EMBL/GenBank/DDBJ databases">
        <title>Genomic Encyclopedia of Type Strains, Phase IV (KMG-IV): sequencing the most valuable type-strain genomes for metagenomic binning, comparative biology and taxonomic classification.</title>
        <authorList>
            <person name="Goeker M."/>
        </authorList>
    </citation>
    <scope>NUCLEOTIDE SEQUENCE [LARGE SCALE GENOMIC DNA]</scope>
    <source>
        <strain evidence="1 2">DSM 45361</strain>
    </source>
</reference>
<comment type="caution">
    <text evidence="1">The sequence shown here is derived from an EMBL/GenBank/DDBJ whole genome shotgun (WGS) entry which is preliminary data.</text>
</comment>
<organism evidence="1 2">
    <name type="scientific">Labedaea rhizosphaerae</name>
    <dbReference type="NCBI Taxonomy" id="598644"/>
    <lineage>
        <taxon>Bacteria</taxon>
        <taxon>Bacillati</taxon>
        <taxon>Actinomycetota</taxon>
        <taxon>Actinomycetes</taxon>
        <taxon>Pseudonocardiales</taxon>
        <taxon>Pseudonocardiaceae</taxon>
        <taxon>Labedaea</taxon>
    </lineage>
</organism>
<evidence type="ECO:0000313" key="2">
    <source>
        <dbReference type="Proteomes" id="UP000295444"/>
    </source>
</evidence>
<gene>
    <name evidence="1" type="ORF">EV186_1011817</name>
</gene>
<sequence length="214" mass="23398">MLRLLADHPEGLTDADLARLTGALHPAINQVCRQLAAEQLIHRDDAFRPIVNRSTGALPSLVAAAPRSDSGYQDEWFWEGKVVGLVVQHLGRLGAYVRSVADTATKARGTDIVATLDGRTLHIEVKGWPSTVYADPARAHEKKRTNPTVQAKHWMAEAVFSALRLRAKHGDDRVVAAFPSFPRYESLAAEVGPVLARAGIELWLVAESGEVSRR</sequence>
<protein>
    <submittedName>
        <fullName evidence="1">Uncharacterized protein</fullName>
    </submittedName>
</protein>
<proteinExistence type="predicted"/>
<accession>A0A4R6SNW3</accession>
<dbReference type="EMBL" id="SNXZ01000001">
    <property type="protein sequence ID" value="TDQ05839.1"/>
    <property type="molecule type" value="Genomic_DNA"/>
</dbReference>
<evidence type="ECO:0000313" key="1">
    <source>
        <dbReference type="EMBL" id="TDQ05839.1"/>
    </source>
</evidence>
<name>A0A4R6SNW3_LABRH</name>
<dbReference type="AlphaFoldDB" id="A0A4R6SNW3"/>
<dbReference type="Proteomes" id="UP000295444">
    <property type="component" value="Unassembled WGS sequence"/>
</dbReference>